<organism evidence="4">
    <name type="scientific">freshwater metagenome</name>
    <dbReference type="NCBI Taxonomy" id="449393"/>
    <lineage>
        <taxon>unclassified sequences</taxon>
        <taxon>metagenomes</taxon>
        <taxon>ecological metagenomes</taxon>
    </lineage>
</organism>
<dbReference type="CDD" id="cd04301">
    <property type="entry name" value="NAT_SF"/>
    <property type="match status" value="1"/>
</dbReference>
<reference evidence="4" key="1">
    <citation type="submission" date="2020-05" db="EMBL/GenBank/DDBJ databases">
        <authorList>
            <person name="Chiriac C."/>
            <person name="Salcher M."/>
            <person name="Ghai R."/>
            <person name="Kavagutti S V."/>
        </authorList>
    </citation>
    <scope>NUCLEOTIDE SEQUENCE</scope>
</reference>
<name>A0A6J6SKZ0_9ZZZZ</name>
<dbReference type="Gene3D" id="3.40.630.30">
    <property type="match status" value="1"/>
</dbReference>
<dbReference type="AlphaFoldDB" id="A0A6J6SKZ0"/>
<dbReference type="EMBL" id="CAEZXR010000475">
    <property type="protein sequence ID" value="CAB4735388.1"/>
    <property type="molecule type" value="Genomic_DNA"/>
</dbReference>
<dbReference type="InterPro" id="IPR000182">
    <property type="entry name" value="GNAT_dom"/>
</dbReference>
<dbReference type="PANTHER" id="PTHR43877">
    <property type="entry name" value="AMINOALKYLPHOSPHONATE N-ACETYLTRANSFERASE-RELATED-RELATED"/>
    <property type="match status" value="1"/>
</dbReference>
<dbReference type="PANTHER" id="PTHR43877:SF2">
    <property type="entry name" value="AMINOALKYLPHOSPHONATE N-ACETYLTRANSFERASE-RELATED"/>
    <property type="match status" value="1"/>
</dbReference>
<proteinExistence type="predicted"/>
<evidence type="ECO:0000259" key="3">
    <source>
        <dbReference type="PROSITE" id="PS51186"/>
    </source>
</evidence>
<evidence type="ECO:0000313" key="4">
    <source>
        <dbReference type="EMBL" id="CAB4735388.1"/>
    </source>
</evidence>
<dbReference type="PROSITE" id="PS51186">
    <property type="entry name" value="GNAT"/>
    <property type="match status" value="1"/>
</dbReference>
<dbReference type="InterPro" id="IPR050832">
    <property type="entry name" value="Bact_Acetyltransf"/>
</dbReference>
<evidence type="ECO:0000256" key="2">
    <source>
        <dbReference type="ARBA" id="ARBA00023315"/>
    </source>
</evidence>
<feature type="domain" description="N-acetyltransferase" evidence="3">
    <location>
        <begin position="5"/>
        <end position="164"/>
    </location>
</feature>
<dbReference type="GO" id="GO:0016747">
    <property type="term" value="F:acyltransferase activity, transferring groups other than amino-acyl groups"/>
    <property type="evidence" value="ECO:0007669"/>
    <property type="project" value="InterPro"/>
</dbReference>
<evidence type="ECO:0000256" key="1">
    <source>
        <dbReference type="ARBA" id="ARBA00022679"/>
    </source>
</evidence>
<dbReference type="Pfam" id="PF00583">
    <property type="entry name" value="Acetyltransf_1"/>
    <property type="match status" value="1"/>
</dbReference>
<keyword evidence="2" id="KW-0012">Acyltransferase</keyword>
<protein>
    <submittedName>
        <fullName evidence="4">Unannotated protein</fullName>
    </submittedName>
</protein>
<gene>
    <name evidence="4" type="ORF">UFOPK2579_02850</name>
</gene>
<sequence length="164" mass="17842">MRRDPVLRRAEPQDLARIGEITVAAYASFTLGPDDPYVGRLRDAALRDREAELWVAADGEELLGSVTVCPTGSPWREIANDDEGEFRMLAVAPAAQGRGVGQALVAHAVGIARQEGRRGVAISSLVEMTDAHRLYDRCGFVRAPERDWSPVPGVELIAFAFAWG</sequence>
<dbReference type="SUPFAM" id="SSF55729">
    <property type="entry name" value="Acyl-CoA N-acyltransferases (Nat)"/>
    <property type="match status" value="1"/>
</dbReference>
<accession>A0A6J6SKZ0</accession>
<dbReference type="InterPro" id="IPR016181">
    <property type="entry name" value="Acyl_CoA_acyltransferase"/>
</dbReference>
<keyword evidence="1" id="KW-0808">Transferase</keyword>